<evidence type="ECO:0000259" key="1">
    <source>
        <dbReference type="Pfam" id="PF00535"/>
    </source>
</evidence>
<dbReference type="EMBL" id="JACPRF010000431">
    <property type="protein sequence ID" value="MBI2878011.1"/>
    <property type="molecule type" value="Genomic_DNA"/>
</dbReference>
<dbReference type="PANTHER" id="PTHR48090">
    <property type="entry name" value="UNDECAPRENYL-PHOSPHATE 4-DEOXY-4-FORMAMIDO-L-ARABINOSE TRANSFERASE-RELATED"/>
    <property type="match status" value="1"/>
</dbReference>
<dbReference type="SUPFAM" id="SSF53448">
    <property type="entry name" value="Nucleotide-diphospho-sugar transferases"/>
    <property type="match status" value="1"/>
</dbReference>
<dbReference type="InterPro" id="IPR050256">
    <property type="entry name" value="Glycosyltransferase_2"/>
</dbReference>
<name>A0A932CRL1_UNCTE</name>
<dbReference type="AlphaFoldDB" id="A0A932CRL1"/>
<proteinExistence type="predicted"/>
<accession>A0A932CRL1</accession>
<sequence length="239" mass="26410">MEEIQEKTLVIIPAFNEAGVIAAVVSEVKAVLPEADVLVVDDGSQDDTARAAGKASAEVVRLPLNLGIGGAVQTGYLYARERGYGIVARVDGDGQHDPSYLPSMIRRVKEEPCDLVIGSRFLGESGYRSTRWRRMGIFIFSRCLRYLLRLRISDPTSGFTVANGRVIQCLAANCPMDYPEVESLVLLKKKGFQIVEIPVSMRERQEGISSIGRVRALYYMVKVLLAILVQALKYEKLEG</sequence>
<reference evidence="2" key="1">
    <citation type="submission" date="2020-07" db="EMBL/GenBank/DDBJ databases">
        <title>Huge and variable diversity of episymbiotic CPR bacteria and DPANN archaea in groundwater ecosystems.</title>
        <authorList>
            <person name="He C.Y."/>
            <person name="Keren R."/>
            <person name="Whittaker M."/>
            <person name="Farag I.F."/>
            <person name="Doudna J."/>
            <person name="Cate J.H.D."/>
            <person name="Banfield J.F."/>
        </authorList>
    </citation>
    <scope>NUCLEOTIDE SEQUENCE</scope>
    <source>
        <strain evidence="2">NC_groundwater_672_Ag_B-0.1um_62_36</strain>
    </source>
</reference>
<dbReference type="Pfam" id="PF00535">
    <property type="entry name" value="Glycos_transf_2"/>
    <property type="match status" value="1"/>
</dbReference>
<feature type="domain" description="Glycosyltransferase 2-like" evidence="1">
    <location>
        <begin position="10"/>
        <end position="147"/>
    </location>
</feature>
<evidence type="ECO:0000313" key="3">
    <source>
        <dbReference type="Proteomes" id="UP000769766"/>
    </source>
</evidence>
<dbReference type="CDD" id="cd04179">
    <property type="entry name" value="DPM_DPG-synthase_like"/>
    <property type="match status" value="1"/>
</dbReference>
<organism evidence="2 3">
    <name type="scientific">Tectimicrobiota bacterium</name>
    <dbReference type="NCBI Taxonomy" id="2528274"/>
    <lineage>
        <taxon>Bacteria</taxon>
        <taxon>Pseudomonadati</taxon>
        <taxon>Nitrospinota/Tectimicrobiota group</taxon>
        <taxon>Candidatus Tectimicrobiota</taxon>
    </lineage>
</organism>
<dbReference type="InterPro" id="IPR029044">
    <property type="entry name" value="Nucleotide-diphossugar_trans"/>
</dbReference>
<comment type="caution">
    <text evidence="2">The sequence shown here is derived from an EMBL/GenBank/DDBJ whole genome shotgun (WGS) entry which is preliminary data.</text>
</comment>
<dbReference type="PANTHER" id="PTHR48090:SF7">
    <property type="entry name" value="RFBJ PROTEIN"/>
    <property type="match status" value="1"/>
</dbReference>
<protein>
    <submittedName>
        <fullName evidence="2">Glycosyltransferase family 2 protein</fullName>
    </submittedName>
</protein>
<dbReference type="Gene3D" id="3.90.550.10">
    <property type="entry name" value="Spore Coat Polysaccharide Biosynthesis Protein SpsA, Chain A"/>
    <property type="match status" value="1"/>
</dbReference>
<evidence type="ECO:0000313" key="2">
    <source>
        <dbReference type="EMBL" id="MBI2878011.1"/>
    </source>
</evidence>
<dbReference type="Proteomes" id="UP000769766">
    <property type="component" value="Unassembled WGS sequence"/>
</dbReference>
<dbReference type="InterPro" id="IPR001173">
    <property type="entry name" value="Glyco_trans_2-like"/>
</dbReference>
<gene>
    <name evidence="2" type="ORF">HYY20_14130</name>
</gene>